<organism evidence="1 2">
    <name type="scientific">Streptomyces levis</name>
    <dbReference type="NCBI Taxonomy" id="285566"/>
    <lineage>
        <taxon>Bacteria</taxon>
        <taxon>Bacillati</taxon>
        <taxon>Actinomycetota</taxon>
        <taxon>Actinomycetes</taxon>
        <taxon>Kitasatosporales</taxon>
        <taxon>Streptomycetaceae</taxon>
        <taxon>Streptomyces</taxon>
    </lineage>
</organism>
<proteinExistence type="predicted"/>
<keyword evidence="2" id="KW-1185">Reference proteome</keyword>
<evidence type="ECO:0000313" key="2">
    <source>
        <dbReference type="Proteomes" id="UP001501095"/>
    </source>
</evidence>
<evidence type="ECO:0000313" key="1">
    <source>
        <dbReference type="EMBL" id="GAA2554731.1"/>
    </source>
</evidence>
<reference evidence="1 2" key="1">
    <citation type="journal article" date="2019" name="Int. J. Syst. Evol. Microbiol.">
        <title>The Global Catalogue of Microorganisms (GCM) 10K type strain sequencing project: providing services to taxonomists for standard genome sequencing and annotation.</title>
        <authorList>
            <consortium name="The Broad Institute Genomics Platform"/>
            <consortium name="The Broad Institute Genome Sequencing Center for Infectious Disease"/>
            <person name="Wu L."/>
            <person name="Ma J."/>
        </authorList>
    </citation>
    <scope>NUCLEOTIDE SEQUENCE [LARGE SCALE GENOMIC DNA]</scope>
    <source>
        <strain evidence="1 2">JCM 6924</strain>
    </source>
</reference>
<comment type="caution">
    <text evidence="1">The sequence shown here is derived from an EMBL/GenBank/DDBJ whole genome shotgun (WGS) entry which is preliminary data.</text>
</comment>
<dbReference type="EMBL" id="BAAATM010000022">
    <property type="protein sequence ID" value="GAA2554731.1"/>
    <property type="molecule type" value="Genomic_DNA"/>
</dbReference>
<accession>A0ABN3P2Y3</accession>
<dbReference type="Proteomes" id="UP001501095">
    <property type="component" value="Unassembled WGS sequence"/>
</dbReference>
<sequence length="149" mass="16886">MVNPSEGEMSMSGDEFLNSQAREALRLRARGHTYNYIAEKLNMTPEQAQNVVQEEMKTTKVMETGDDETGVTEITIRLHHMLDTDGRVASYIRRLAEMLYQTEQEWEESFIAEENAGKPVLDRATTFSVSRVIVDNAPQTGKSVIFPEV</sequence>
<protein>
    <submittedName>
        <fullName evidence="1">Uncharacterized protein</fullName>
    </submittedName>
</protein>
<name>A0ABN3P2Y3_9ACTN</name>
<gene>
    <name evidence="1" type="ORF">GCM10010423_64880</name>
</gene>